<feature type="region of interest" description="Disordered" evidence="1">
    <location>
        <begin position="65"/>
        <end position="90"/>
    </location>
</feature>
<gene>
    <name evidence="2" type="ORF">Amon01_000335100</name>
</gene>
<evidence type="ECO:0000313" key="3">
    <source>
        <dbReference type="Proteomes" id="UP001165063"/>
    </source>
</evidence>
<dbReference type="AlphaFoldDB" id="A0A9W7DFP2"/>
<accession>A0A9W7DFP2</accession>
<evidence type="ECO:0000313" key="2">
    <source>
        <dbReference type="EMBL" id="GMG26847.1"/>
    </source>
</evidence>
<dbReference type="EMBL" id="BSXU01001381">
    <property type="protein sequence ID" value="GMG26847.1"/>
    <property type="molecule type" value="Genomic_DNA"/>
</dbReference>
<reference evidence="2" key="1">
    <citation type="submission" date="2023-04" db="EMBL/GenBank/DDBJ databases">
        <title>Ambrosiozyma monospora NBRC 1965.</title>
        <authorList>
            <person name="Ichikawa N."/>
            <person name="Sato H."/>
            <person name="Tonouchi N."/>
        </authorList>
    </citation>
    <scope>NUCLEOTIDE SEQUENCE</scope>
    <source>
        <strain evidence="2">NBRC 1965</strain>
    </source>
</reference>
<keyword evidence="3" id="KW-1185">Reference proteome</keyword>
<evidence type="ECO:0000256" key="1">
    <source>
        <dbReference type="SAM" id="MobiDB-lite"/>
    </source>
</evidence>
<organism evidence="2 3">
    <name type="scientific">Ambrosiozyma monospora</name>
    <name type="common">Yeast</name>
    <name type="synonym">Endomycopsis monosporus</name>
    <dbReference type="NCBI Taxonomy" id="43982"/>
    <lineage>
        <taxon>Eukaryota</taxon>
        <taxon>Fungi</taxon>
        <taxon>Dikarya</taxon>
        <taxon>Ascomycota</taxon>
        <taxon>Saccharomycotina</taxon>
        <taxon>Pichiomycetes</taxon>
        <taxon>Pichiales</taxon>
        <taxon>Pichiaceae</taxon>
        <taxon>Ambrosiozyma</taxon>
    </lineage>
</organism>
<protein>
    <submittedName>
        <fullName evidence="2">Unnamed protein product</fullName>
    </submittedName>
</protein>
<sequence length="227" mass="25670">MPAMISDGFNHFMIWFGEPGKLAKHPSFNCDPWKVLHNEPSESVSIVTTEESIKNKETGIASSIEVNRKATGKGDPISERGKKGKKRPPPLIESREIMFTYIKMTNTDEGFTVKKKLLALLYDELHDHTIYRKATALGAKAENVNEEGLATEKKQESRFSKAKRIFNLILANHHEHSEMSKRNYYSAVDNLDVCIEPSLKVSLNMDVLQTNDGSSTLVLKIRLHLMQ</sequence>
<name>A0A9W7DFP2_AMBMO</name>
<dbReference type="Proteomes" id="UP001165063">
    <property type="component" value="Unassembled WGS sequence"/>
</dbReference>
<proteinExistence type="predicted"/>
<comment type="caution">
    <text evidence="2">The sequence shown here is derived from an EMBL/GenBank/DDBJ whole genome shotgun (WGS) entry which is preliminary data.</text>
</comment>